<proteinExistence type="predicted"/>
<dbReference type="SUPFAM" id="SSF74924">
    <property type="entry name" value="Cap-Gly domain"/>
    <property type="match status" value="1"/>
</dbReference>
<dbReference type="Gene3D" id="2.30.30.190">
    <property type="entry name" value="CAP Gly-rich-like domain"/>
    <property type="match status" value="1"/>
</dbReference>
<evidence type="ECO:0000313" key="4">
    <source>
        <dbReference type="EMBL" id="CAH0773829.1"/>
    </source>
</evidence>
<feature type="domain" description="CAP-Gly" evidence="3">
    <location>
        <begin position="624"/>
        <end position="667"/>
    </location>
</feature>
<name>A0A9P0CAT4_BEMTA</name>
<feature type="coiled-coil region" evidence="1">
    <location>
        <begin position="21"/>
        <end position="76"/>
    </location>
</feature>
<dbReference type="AlphaFoldDB" id="A0A9P0CAT4"/>
<gene>
    <name evidence="4" type="ORF">BEMITA_LOCUS10267</name>
</gene>
<organism evidence="4 5">
    <name type="scientific">Bemisia tabaci</name>
    <name type="common">Sweetpotato whitefly</name>
    <name type="synonym">Aleurodes tabaci</name>
    <dbReference type="NCBI Taxonomy" id="7038"/>
    <lineage>
        <taxon>Eukaryota</taxon>
        <taxon>Metazoa</taxon>
        <taxon>Ecdysozoa</taxon>
        <taxon>Arthropoda</taxon>
        <taxon>Hexapoda</taxon>
        <taxon>Insecta</taxon>
        <taxon>Pterygota</taxon>
        <taxon>Neoptera</taxon>
        <taxon>Paraneoptera</taxon>
        <taxon>Hemiptera</taxon>
        <taxon>Sternorrhyncha</taxon>
        <taxon>Aleyrodoidea</taxon>
        <taxon>Aleyrodidae</taxon>
        <taxon>Aleyrodinae</taxon>
        <taxon>Bemisia</taxon>
    </lineage>
</organism>
<evidence type="ECO:0000256" key="2">
    <source>
        <dbReference type="SAM" id="MobiDB-lite"/>
    </source>
</evidence>
<dbReference type="SMART" id="SM01052">
    <property type="entry name" value="CAP_GLY"/>
    <property type="match status" value="1"/>
</dbReference>
<evidence type="ECO:0000313" key="5">
    <source>
        <dbReference type="Proteomes" id="UP001152759"/>
    </source>
</evidence>
<protein>
    <recommendedName>
        <fullName evidence="3">CAP-Gly domain-containing protein</fullName>
    </recommendedName>
</protein>
<evidence type="ECO:0000259" key="3">
    <source>
        <dbReference type="PROSITE" id="PS50245"/>
    </source>
</evidence>
<feature type="region of interest" description="Disordered" evidence="2">
    <location>
        <begin position="526"/>
        <end position="547"/>
    </location>
</feature>
<feature type="compositionally biased region" description="Basic and acidic residues" evidence="2">
    <location>
        <begin position="106"/>
        <end position="119"/>
    </location>
</feature>
<dbReference type="EMBL" id="OU963867">
    <property type="protein sequence ID" value="CAH0773829.1"/>
    <property type="molecule type" value="Genomic_DNA"/>
</dbReference>
<dbReference type="PROSITE" id="PS50245">
    <property type="entry name" value="CAP_GLY_2"/>
    <property type="match status" value="1"/>
</dbReference>
<keyword evidence="1" id="KW-0175">Coiled coil</keyword>
<dbReference type="InterPro" id="IPR000938">
    <property type="entry name" value="CAP-Gly_domain"/>
</dbReference>
<dbReference type="InterPro" id="IPR036859">
    <property type="entry name" value="CAP-Gly_dom_sf"/>
</dbReference>
<feature type="region of interest" description="Disordered" evidence="2">
    <location>
        <begin position="88"/>
        <end position="133"/>
    </location>
</feature>
<dbReference type="Proteomes" id="UP001152759">
    <property type="component" value="Chromosome 6"/>
</dbReference>
<reference evidence="4" key="1">
    <citation type="submission" date="2021-12" db="EMBL/GenBank/DDBJ databases">
        <authorList>
            <person name="King R."/>
        </authorList>
    </citation>
    <scope>NUCLEOTIDE SEQUENCE</scope>
</reference>
<evidence type="ECO:0000256" key="1">
    <source>
        <dbReference type="SAM" id="Coils"/>
    </source>
</evidence>
<dbReference type="KEGG" id="btab:109040840"/>
<keyword evidence="5" id="KW-1185">Reference proteome</keyword>
<dbReference type="Pfam" id="PF01302">
    <property type="entry name" value="CAP_GLY"/>
    <property type="match status" value="1"/>
</dbReference>
<accession>A0A9P0CAT4</accession>
<sequence length="677" mass="76006">MGTCLAEMRALDTVQVLHQTVVSLRQALEGYQIELDSLKSSSNKANVTSVDFLGTIEKLSAENQALRKKLSSLSSSALQEKPVILKPIEPPPYLKEGNSKSLMEAQKSESSNRDNRESAQEQVSEEEKENVMEEKPVQNIVNVTDPMEEEKESQALVSKNEAEKVMQGLEETEEVDDIELIFTTDDTKELCTLQEDMVSINEADAWQSKHSQSVFADTDISKCGVLNDGEHPNQSARRNTVAHSFSLYRPLSQRKNSYGNKLPTQSSVVKFVDTAMNVRPILVENNNPTNESEAQTEISALPQHWKSESYLAHHKVSHNFTTLPSKFSLSPENIPPRKQSLKLCEKTQEARRILLSDINFTSMVPELSQSFDHLCQIQEDFGITSLCKNYPRAFSFMKNTDYIMSPGYGSQIPWSPSQHSSWEQCECSLMSMSPSSPLDLAGNRNRRHSFQPTALSLDSGWNNRQIWSSVPSSPVHCRSVSLSASCQPVSRCLRSASALNHNTRKPKPFSRARNRVAFMERKFGTSMPDLREPDSGGESTESLIDDSEQSLRKSIDAITTGSDPLTPCPFLRRCSEPRFRFASPKRTNHRPFIVKSPYELKLNQLVKVITQEGRIVNGKVKYVGPIKGKTDTWVGVQLDFPITSGTNGAIQDNRYFECEEHCGVFVPFKKVVLAWKA</sequence>